<dbReference type="AlphaFoldDB" id="A0A363UMQ5"/>
<keyword evidence="2" id="KW-0560">Oxidoreductase</keyword>
<evidence type="ECO:0000256" key="2">
    <source>
        <dbReference type="ARBA" id="ARBA00023002"/>
    </source>
</evidence>
<proteinExistence type="predicted"/>
<gene>
    <name evidence="4" type="ORF">DEH80_07565</name>
</gene>
<keyword evidence="1" id="KW-0285">Flavoprotein</keyword>
<name>A0A363UMQ5_9GAMM</name>
<dbReference type="Gene3D" id="3.20.20.70">
    <property type="entry name" value="Aldolase class I"/>
    <property type="match status" value="1"/>
</dbReference>
<dbReference type="PANTHER" id="PTHR43656">
    <property type="entry name" value="BINDING OXIDOREDUCTASE, PUTATIVE (AFU_ORTHOLOGUE AFUA_2G08260)-RELATED"/>
    <property type="match status" value="1"/>
</dbReference>
<dbReference type="RefSeq" id="WP_109719912.1">
    <property type="nucleotide sequence ID" value="NZ_QEQK01000005.1"/>
</dbReference>
<evidence type="ECO:0000256" key="1">
    <source>
        <dbReference type="ARBA" id="ARBA00022630"/>
    </source>
</evidence>
<sequence>MPAISDSLTLPCGVVLPNRLLKSAMTEGLATPMGQATARHDTLYRRWSEGGVGTLVSGNVMVDYRYLERPGNIVIDRNGGEDALARLAQAGTTAGNQFWMQISHPGRQCTRMSNRRPLAPSAIGLSGGGLFAVPRAMTEDDIRIAIADYARVAGVAKATGFTGVQVHGAHGYLLSQFLSPRTNQRSDAWGGPLENRARMLLEVVRAVRQAVGPDFPVAVKLNSADFSKNGFTLEESCQVVQWLEAEGVDLLEISGGTYEKLEFVEASTRQASSSQQREAYFLEYSRDIRAAVKLPLAITGGFRSRGAMDAALADQAVDVIGLARPTCVEPDAGQRLCADSHHRLPEPERQLRLGRGPLGPQSSTQLVRLLNSQAAVSWFYQQIIDLAEGRAVPNTVSIFTAYLRYFARELRLSLARGRALKRAGLSLIDRPTDSAAASD</sequence>
<dbReference type="GO" id="GO:0010181">
    <property type="term" value="F:FMN binding"/>
    <property type="evidence" value="ECO:0007669"/>
    <property type="project" value="InterPro"/>
</dbReference>
<dbReference type="SUPFAM" id="SSF51395">
    <property type="entry name" value="FMN-linked oxidoreductases"/>
    <property type="match status" value="1"/>
</dbReference>
<accession>A0A363UMQ5</accession>
<feature type="domain" description="NADH:flavin oxidoreductase/NADH oxidase N-terminal" evidence="3">
    <location>
        <begin position="15"/>
        <end position="336"/>
    </location>
</feature>
<evidence type="ECO:0000313" key="4">
    <source>
        <dbReference type="EMBL" id="PWN56718.1"/>
    </source>
</evidence>
<dbReference type="Proteomes" id="UP000251800">
    <property type="component" value="Unassembled WGS sequence"/>
</dbReference>
<dbReference type="CDD" id="cd04733">
    <property type="entry name" value="OYE_like_2_FMN"/>
    <property type="match status" value="1"/>
</dbReference>
<dbReference type="PANTHER" id="PTHR43656:SF2">
    <property type="entry name" value="BINDING OXIDOREDUCTASE, PUTATIVE (AFU_ORTHOLOGUE AFUA_2G08260)-RELATED"/>
    <property type="match status" value="1"/>
</dbReference>
<dbReference type="InterPro" id="IPR013785">
    <property type="entry name" value="Aldolase_TIM"/>
</dbReference>
<evidence type="ECO:0000259" key="3">
    <source>
        <dbReference type="Pfam" id="PF00724"/>
    </source>
</evidence>
<organism evidence="4 5">
    <name type="scientific">Abyssibacter profundi</name>
    <dbReference type="NCBI Taxonomy" id="2182787"/>
    <lineage>
        <taxon>Bacteria</taxon>
        <taxon>Pseudomonadati</taxon>
        <taxon>Pseudomonadota</taxon>
        <taxon>Gammaproteobacteria</taxon>
        <taxon>Chromatiales</taxon>
        <taxon>Oceanococcaceae</taxon>
        <taxon>Abyssibacter</taxon>
    </lineage>
</organism>
<comment type="caution">
    <text evidence="4">The sequence shown here is derived from an EMBL/GenBank/DDBJ whole genome shotgun (WGS) entry which is preliminary data.</text>
</comment>
<dbReference type="GO" id="GO:0016491">
    <property type="term" value="F:oxidoreductase activity"/>
    <property type="evidence" value="ECO:0007669"/>
    <property type="project" value="UniProtKB-KW"/>
</dbReference>
<dbReference type="InterPro" id="IPR001155">
    <property type="entry name" value="OxRdtase_FMN_N"/>
</dbReference>
<dbReference type="OrthoDB" id="8523426at2"/>
<reference evidence="4 5" key="1">
    <citation type="submission" date="2018-05" db="EMBL/GenBank/DDBJ databases">
        <title>Abyssibacter profundi OUC007T gen. nov., sp. nov, a marine bacterium isolated from seawater of the Mariana Trench.</title>
        <authorList>
            <person name="Zhou S."/>
        </authorList>
    </citation>
    <scope>NUCLEOTIDE SEQUENCE [LARGE SCALE GENOMIC DNA]</scope>
    <source>
        <strain evidence="4 5">OUC007</strain>
    </source>
</reference>
<dbReference type="EMBL" id="QEQK01000005">
    <property type="protein sequence ID" value="PWN56718.1"/>
    <property type="molecule type" value="Genomic_DNA"/>
</dbReference>
<dbReference type="InterPro" id="IPR051799">
    <property type="entry name" value="NADH_flavin_oxidoreductase"/>
</dbReference>
<evidence type="ECO:0000313" key="5">
    <source>
        <dbReference type="Proteomes" id="UP000251800"/>
    </source>
</evidence>
<protein>
    <submittedName>
        <fullName evidence="4">NADH:flavin oxidoreductase</fullName>
    </submittedName>
</protein>
<dbReference type="Pfam" id="PF00724">
    <property type="entry name" value="Oxidored_FMN"/>
    <property type="match status" value="1"/>
</dbReference>
<keyword evidence="5" id="KW-1185">Reference proteome</keyword>